<sequence length="119" mass="13390">MNKPVKLDFFDVVSVPKAKSLLGASTFKVMEVAGYLAAKVYGENGAIWKEWSDTGVECEVLKTDGYGWQKGKVRISLEFIPDEEEEEEEILEANLEEESIPPKLPESPLDDLRTQLKLD</sequence>
<protein>
    <recommendedName>
        <fullName evidence="4">KGK domain-containing protein</fullName>
    </recommendedName>
</protein>
<organism evidence="2 3">
    <name type="scientific">Trichormus variabilis SAG 1403-4b</name>
    <dbReference type="NCBI Taxonomy" id="447716"/>
    <lineage>
        <taxon>Bacteria</taxon>
        <taxon>Bacillati</taxon>
        <taxon>Cyanobacteriota</taxon>
        <taxon>Cyanophyceae</taxon>
        <taxon>Nostocales</taxon>
        <taxon>Nostocaceae</taxon>
        <taxon>Trichormus</taxon>
    </lineage>
</organism>
<dbReference type="InterPro" id="IPR014971">
    <property type="entry name" value="KGK"/>
</dbReference>
<gene>
    <name evidence="2" type="ORF">DSM107003_38490</name>
</gene>
<feature type="compositionally biased region" description="Basic and acidic residues" evidence="1">
    <location>
        <begin position="110"/>
        <end position="119"/>
    </location>
</feature>
<evidence type="ECO:0008006" key="4">
    <source>
        <dbReference type="Google" id="ProtNLM"/>
    </source>
</evidence>
<evidence type="ECO:0000313" key="3">
    <source>
        <dbReference type="Proteomes" id="UP000276103"/>
    </source>
</evidence>
<dbReference type="OrthoDB" id="454733at2"/>
<name>A0A433UKD1_ANAVA</name>
<dbReference type="EMBL" id="RSCM01000014">
    <property type="protein sequence ID" value="RUS94316.1"/>
    <property type="molecule type" value="Genomic_DNA"/>
</dbReference>
<dbReference type="Proteomes" id="UP000276103">
    <property type="component" value="Unassembled WGS sequence"/>
</dbReference>
<evidence type="ECO:0000313" key="2">
    <source>
        <dbReference type="EMBL" id="RUS94316.1"/>
    </source>
</evidence>
<evidence type="ECO:0000256" key="1">
    <source>
        <dbReference type="SAM" id="MobiDB-lite"/>
    </source>
</evidence>
<comment type="caution">
    <text evidence="2">The sequence shown here is derived from an EMBL/GenBank/DDBJ whole genome shotgun (WGS) entry which is preliminary data.</text>
</comment>
<proteinExistence type="predicted"/>
<dbReference type="AlphaFoldDB" id="A0A433UKD1"/>
<feature type="region of interest" description="Disordered" evidence="1">
    <location>
        <begin position="86"/>
        <end position="119"/>
    </location>
</feature>
<dbReference type="Pfam" id="PF08872">
    <property type="entry name" value="KGK"/>
    <property type="match status" value="1"/>
</dbReference>
<dbReference type="RefSeq" id="WP_127055693.1">
    <property type="nucleotide sequence ID" value="NZ_RSCM01000014.1"/>
</dbReference>
<reference evidence="2 3" key="1">
    <citation type="journal article" date="2019" name="Genome Biol. Evol.">
        <title>Day and night: Metabolic profiles and evolutionary relationships of six axenic non-marine cyanobacteria.</title>
        <authorList>
            <person name="Will S.E."/>
            <person name="Henke P."/>
            <person name="Boedeker C."/>
            <person name="Huang S."/>
            <person name="Brinkmann H."/>
            <person name="Rohde M."/>
            <person name="Jarek M."/>
            <person name="Friedl T."/>
            <person name="Seufert S."/>
            <person name="Schumacher M."/>
            <person name="Overmann J."/>
            <person name="Neumann-Schaal M."/>
            <person name="Petersen J."/>
        </authorList>
    </citation>
    <scope>NUCLEOTIDE SEQUENCE [LARGE SCALE GENOMIC DNA]</scope>
    <source>
        <strain evidence="2 3">SAG 1403-4b</strain>
    </source>
</reference>
<keyword evidence="3" id="KW-1185">Reference proteome</keyword>
<feature type="compositionally biased region" description="Acidic residues" evidence="1">
    <location>
        <begin position="86"/>
        <end position="99"/>
    </location>
</feature>
<accession>A0A433UKD1</accession>